<dbReference type="Proteomes" id="UP000725649">
    <property type="component" value="Unassembled WGS sequence"/>
</dbReference>
<feature type="signal peptide" evidence="1">
    <location>
        <begin position="1"/>
        <end position="23"/>
    </location>
</feature>
<evidence type="ECO:0000313" key="2">
    <source>
        <dbReference type="EMBL" id="MBE6420572.1"/>
    </source>
</evidence>
<name>A0A928DQ48_9BACT</name>
<dbReference type="EMBL" id="SUVG01000001">
    <property type="protein sequence ID" value="MBE6420572.1"/>
    <property type="molecule type" value="Genomic_DNA"/>
</dbReference>
<evidence type="ECO:0000313" key="3">
    <source>
        <dbReference type="Proteomes" id="UP000725649"/>
    </source>
</evidence>
<evidence type="ECO:0000256" key="1">
    <source>
        <dbReference type="SAM" id="SignalP"/>
    </source>
</evidence>
<protein>
    <submittedName>
        <fullName evidence="2">UPF0164 family protein</fullName>
    </submittedName>
</protein>
<reference evidence="2" key="1">
    <citation type="submission" date="2019-04" db="EMBL/GenBank/DDBJ databases">
        <title>Evolution of Biomass-Degrading Anaerobic Consortia Revealed by Metagenomics.</title>
        <authorList>
            <person name="Peng X."/>
        </authorList>
    </citation>
    <scope>NUCLEOTIDE SEQUENCE</scope>
    <source>
        <strain evidence="2">SIG66</strain>
    </source>
</reference>
<feature type="chain" id="PRO_5037554614" evidence="1">
    <location>
        <begin position="24"/>
        <end position="327"/>
    </location>
</feature>
<gene>
    <name evidence="2" type="ORF">E7027_00245</name>
</gene>
<dbReference type="AlphaFoldDB" id="A0A928DQ48"/>
<keyword evidence="1" id="KW-0732">Signal</keyword>
<organism evidence="2 3">
    <name type="scientific">Candidatus Avelusimicrobium gallicola</name>
    <dbReference type="NCBI Taxonomy" id="2562704"/>
    <lineage>
        <taxon>Bacteria</taxon>
        <taxon>Pseudomonadati</taxon>
        <taxon>Elusimicrobiota</taxon>
        <taxon>Elusimicrobia</taxon>
        <taxon>Elusimicrobiales</taxon>
        <taxon>Elusimicrobiaceae</taxon>
        <taxon>Candidatus Avelusimicrobium</taxon>
    </lineage>
</organism>
<dbReference type="Gene3D" id="2.40.160.60">
    <property type="entry name" value="Outer membrane protein transport protein (OMPP1/FadL/TodX)"/>
    <property type="match status" value="1"/>
</dbReference>
<sequence>MNIKLKVLTACLMVGLLGANAYAGIDSDAGTNAAAFLKIDAGSPRAQALGNAYVSIADGPEALFWNPAGAASATTRELQFSYLDYLQGYKARTLAYLQPIGKTIIGVTVNYMDMDGFDFRDDYGQLQSESGTPVRNFVGTVSLARGFFGQKLQIGGTAKYITERLYNGTDYNNYDNVGFDVGAKLRLVNWLGLGGALVNIGDKGEMPRGLRLGADINTRFWTISGEYMKYRDDKARYGVGLEVHIPEDMLQVARFDLRVGYYSREDTGINTEDSWVDSVGLSETSKVSFGFGIYSSELFGYGASIDYAVTPFGALGTSQQISLAIQF</sequence>
<comment type="caution">
    <text evidence="2">The sequence shown here is derived from an EMBL/GenBank/DDBJ whole genome shotgun (WGS) entry which is preliminary data.</text>
</comment>
<accession>A0A928DQ48</accession>
<proteinExistence type="predicted"/>